<name>A0AAU9FYX7_DROMD</name>
<dbReference type="InterPro" id="IPR031732">
    <property type="entry name" value="DUF4729"/>
</dbReference>
<feature type="domain" description="DUF4729" evidence="2">
    <location>
        <begin position="390"/>
        <end position="555"/>
    </location>
</feature>
<feature type="region of interest" description="Disordered" evidence="1">
    <location>
        <begin position="119"/>
        <end position="161"/>
    </location>
</feature>
<sequence length="568" mass="64290">MYTCTQCGATKNRLRSAPVYECRRRATGPEQEEGERLGVSDGCSACHCFVFFTQLKGQQEPSRSPHVVGRSVDRSIVNPARRVRMSENGNGQGHSVPGKQLIRMLERHSTSVDVQGRPRVASKTILIPKSLPMARNHQRPESDLAESSDDLSDERERKTSGISLHKAMGICSIRSAYKIPQNMDKRKTMRRLARFWLKINRKLKKTQKELQELEQLEKQHQDRKRRHSGGTHIEPKSQSLWKGKELERIFGVSPSCYDDKCNPRADALLKSLLQSLQEQVESKDQPRVEAQQPDSVQHSKMQQLEQLLASTSIVKRCNNQRVAHDPTKVVRLAKRAKRSTPTKVKAPPLGAQFKTVPFTDKKLLGVLADKSHLLTDPAPKEMISSCNPVHCPVEQCHRVFFSSDLHTHLIYDHQTLNVERVGLRQTTSLYLDPKVAKLNEATSIMLYQVKDKIIGRAKGVRFGSLLPVLLMAARTRYSDVSQEEILLVWLCSFRPANIRIFGTLSIASSRPNMPDTLTALTAQPYDIRDPRNMAALFQSPSVMIVPHAQLQRMTRCGKDVITVQVHFQ</sequence>
<evidence type="ECO:0000256" key="1">
    <source>
        <dbReference type="SAM" id="MobiDB-lite"/>
    </source>
</evidence>
<evidence type="ECO:0000313" key="3">
    <source>
        <dbReference type="EMBL" id="BFG01388.1"/>
    </source>
</evidence>
<keyword evidence="4" id="KW-1185">Reference proteome</keyword>
<dbReference type="Proteomes" id="UP001500889">
    <property type="component" value="Chromosome A"/>
</dbReference>
<dbReference type="Pfam" id="PF15866">
    <property type="entry name" value="DUF4729"/>
    <property type="match status" value="1"/>
</dbReference>
<feature type="compositionally biased region" description="Acidic residues" evidence="1">
    <location>
        <begin position="143"/>
        <end position="153"/>
    </location>
</feature>
<gene>
    <name evidence="3" type="ORF">DMAD_01150</name>
</gene>
<protein>
    <recommendedName>
        <fullName evidence="2">DUF4729 domain-containing protein</fullName>
    </recommendedName>
</protein>
<evidence type="ECO:0000313" key="4">
    <source>
        <dbReference type="Proteomes" id="UP001500889"/>
    </source>
</evidence>
<organism evidence="3 4">
    <name type="scientific">Drosophila madeirensis</name>
    <name type="common">Fruit fly</name>
    <dbReference type="NCBI Taxonomy" id="30013"/>
    <lineage>
        <taxon>Eukaryota</taxon>
        <taxon>Metazoa</taxon>
        <taxon>Ecdysozoa</taxon>
        <taxon>Arthropoda</taxon>
        <taxon>Hexapoda</taxon>
        <taxon>Insecta</taxon>
        <taxon>Pterygota</taxon>
        <taxon>Neoptera</taxon>
        <taxon>Endopterygota</taxon>
        <taxon>Diptera</taxon>
        <taxon>Brachycera</taxon>
        <taxon>Muscomorpha</taxon>
        <taxon>Ephydroidea</taxon>
        <taxon>Drosophilidae</taxon>
        <taxon>Drosophila</taxon>
        <taxon>Sophophora</taxon>
    </lineage>
</organism>
<dbReference type="EMBL" id="AP029266">
    <property type="protein sequence ID" value="BFG01388.1"/>
    <property type="molecule type" value="Genomic_DNA"/>
</dbReference>
<feature type="region of interest" description="Disordered" evidence="1">
    <location>
        <begin position="216"/>
        <end position="238"/>
    </location>
</feature>
<evidence type="ECO:0000259" key="2">
    <source>
        <dbReference type="Pfam" id="PF15866"/>
    </source>
</evidence>
<dbReference type="AlphaFoldDB" id="A0AAU9FYX7"/>
<proteinExistence type="predicted"/>
<accession>A0AAU9FYX7</accession>
<reference evidence="3 4" key="1">
    <citation type="submission" date="2024-02" db="EMBL/GenBank/DDBJ databases">
        <title>A chromosome-level genome assembly of Drosophila madeirensis, a fruit fly species endemic to Madeira island.</title>
        <authorList>
            <person name="Tomihara K."/>
            <person name="Llopart A."/>
            <person name="Yamamoto D."/>
        </authorList>
    </citation>
    <scope>NUCLEOTIDE SEQUENCE [LARGE SCALE GENOMIC DNA]</scope>
    <source>
        <strain evidence="3 4">RF1</strain>
    </source>
</reference>